<dbReference type="Proteomes" id="UP001174936">
    <property type="component" value="Unassembled WGS sequence"/>
</dbReference>
<comment type="catalytic activity">
    <reaction evidence="5">
        <text>(S)-2-hydroxyglutarate + A = 2-oxoglutarate + AH2</text>
        <dbReference type="Rhea" id="RHEA:21252"/>
        <dbReference type="ChEBI" id="CHEBI:13193"/>
        <dbReference type="ChEBI" id="CHEBI:16782"/>
        <dbReference type="ChEBI" id="CHEBI:16810"/>
        <dbReference type="ChEBI" id="CHEBI:17499"/>
        <dbReference type="EC" id="1.1.99.2"/>
    </reaction>
</comment>
<gene>
    <name evidence="10" type="ORF">B0T16DRAFT_344391</name>
</gene>
<proteinExistence type="inferred from homology"/>
<dbReference type="InterPro" id="IPR036188">
    <property type="entry name" value="FAD/NAD-bd_sf"/>
</dbReference>
<evidence type="ECO:0000256" key="1">
    <source>
        <dbReference type="ARBA" id="ARBA00001974"/>
    </source>
</evidence>
<evidence type="ECO:0000256" key="3">
    <source>
        <dbReference type="ARBA" id="ARBA00022827"/>
    </source>
</evidence>
<keyword evidence="3" id="KW-0274">FAD</keyword>
<keyword evidence="11" id="KW-1185">Reference proteome</keyword>
<dbReference type="PANTHER" id="PTHR43104">
    <property type="entry name" value="L-2-HYDROXYGLUTARATE DEHYDROGENASE, MITOCHONDRIAL"/>
    <property type="match status" value="1"/>
</dbReference>
<evidence type="ECO:0000313" key="11">
    <source>
        <dbReference type="Proteomes" id="UP001174936"/>
    </source>
</evidence>
<protein>
    <recommendedName>
        <fullName evidence="8">L-2-hydroxyglutarate dehydrogenase, mitochondrial</fullName>
        <ecNumber evidence="7">1.1.99.2</ecNumber>
    </recommendedName>
</protein>
<evidence type="ECO:0000259" key="9">
    <source>
        <dbReference type="Pfam" id="PF01266"/>
    </source>
</evidence>
<comment type="caution">
    <text evidence="10">The sequence shown here is derived from an EMBL/GenBank/DDBJ whole genome shotgun (WGS) entry which is preliminary data.</text>
</comment>
<evidence type="ECO:0000313" key="10">
    <source>
        <dbReference type="EMBL" id="KAK0656923.1"/>
    </source>
</evidence>
<dbReference type="EC" id="1.1.99.2" evidence="7"/>
<evidence type="ECO:0000256" key="4">
    <source>
        <dbReference type="ARBA" id="ARBA00023002"/>
    </source>
</evidence>
<dbReference type="Gene3D" id="3.30.9.10">
    <property type="entry name" value="D-Amino Acid Oxidase, subunit A, domain 2"/>
    <property type="match status" value="1"/>
</dbReference>
<dbReference type="Gene3D" id="3.50.50.60">
    <property type="entry name" value="FAD/NAD(P)-binding domain"/>
    <property type="match status" value="1"/>
</dbReference>
<comment type="similarity">
    <text evidence="6">Belongs to the L2HGDH family.</text>
</comment>
<dbReference type="InterPro" id="IPR006076">
    <property type="entry name" value="FAD-dep_OxRdtase"/>
</dbReference>
<dbReference type="AlphaFoldDB" id="A0AA39YQS0"/>
<evidence type="ECO:0000256" key="5">
    <source>
        <dbReference type="ARBA" id="ARBA00036066"/>
    </source>
</evidence>
<dbReference type="PANTHER" id="PTHR43104:SF4">
    <property type="entry name" value="L-2-HYDROXYGLUTARATE DEHYDROGENASE, MITOCHONDRIAL"/>
    <property type="match status" value="1"/>
</dbReference>
<accession>A0AA39YQS0</accession>
<reference evidence="10" key="1">
    <citation type="submission" date="2023-06" db="EMBL/GenBank/DDBJ databases">
        <title>Genome-scale phylogeny and comparative genomics of the fungal order Sordariales.</title>
        <authorList>
            <consortium name="Lawrence Berkeley National Laboratory"/>
            <person name="Hensen N."/>
            <person name="Bonometti L."/>
            <person name="Westerberg I."/>
            <person name="Brannstrom I.O."/>
            <person name="Guillou S."/>
            <person name="Cros-Aarteil S."/>
            <person name="Calhoun S."/>
            <person name="Haridas S."/>
            <person name="Kuo A."/>
            <person name="Mondo S."/>
            <person name="Pangilinan J."/>
            <person name="Riley R."/>
            <person name="Labutti K."/>
            <person name="Andreopoulos B."/>
            <person name="Lipzen A."/>
            <person name="Chen C."/>
            <person name="Yanf M."/>
            <person name="Daum C."/>
            <person name="Ng V."/>
            <person name="Clum A."/>
            <person name="Steindorff A."/>
            <person name="Ohm R."/>
            <person name="Martin F."/>
            <person name="Silar P."/>
            <person name="Natvig D."/>
            <person name="Lalanne C."/>
            <person name="Gautier V."/>
            <person name="Ament-Velasquez S.L."/>
            <person name="Kruys A."/>
            <person name="Hutchinson M.I."/>
            <person name="Powell A.J."/>
            <person name="Barry K."/>
            <person name="Miller A.N."/>
            <person name="Grigoriev I.V."/>
            <person name="Debuchy R."/>
            <person name="Gladieux P."/>
            <person name="Thoren M.H."/>
            <person name="Johannesson H."/>
        </authorList>
    </citation>
    <scope>NUCLEOTIDE SEQUENCE</scope>
    <source>
        <strain evidence="10">SMH2532-1</strain>
    </source>
</reference>
<organism evidence="10 11">
    <name type="scientific">Cercophora newfieldiana</name>
    <dbReference type="NCBI Taxonomy" id="92897"/>
    <lineage>
        <taxon>Eukaryota</taxon>
        <taxon>Fungi</taxon>
        <taxon>Dikarya</taxon>
        <taxon>Ascomycota</taxon>
        <taxon>Pezizomycotina</taxon>
        <taxon>Sordariomycetes</taxon>
        <taxon>Sordariomycetidae</taxon>
        <taxon>Sordariales</taxon>
        <taxon>Lasiosphaeriaceae</taxon>
        <taxon>Cercophora</taxon>
    </lineage>
</organism>
<evidence type="ECO:0000256" key="2">
    <source>
        <dbReference type="ARBA" id="ARBA00022630"/>
    </source>
</evidence>
<dbReference type="GO" id="GO:0047545">
    <property type="term" value="F:(S)-2-hydroxyglutarate dehydrogenase activity"/>
    <property type="evidence" value="ECO:0007669"/>
    <property type="project" value="UniProtKB-EC"/>
</dbReference>
<evidence type="ECO:0000256" key="7">
    <source>
        <dbReference type="ARBA" id="ARBA00038878"/>
    </source>
</evidence>
<evidence type="ECO:0000256" key="6">
    <source>
        <dbReference type="ARBA" id="ARBA00037941"/>
    </source>
</evidence>
<keyword evidence="2" id="KW-0285">Flavoprotein</keyword>
<sequence>MKLAFWRSRIQHRCFSTAHARPAARPADFTHAVIGAGVVGLAVARRLALRSGGSVVLLERNHAVGTEISSRNSEVIHAGIYYGAHSLKTRLCIRGKHLLYDYCQKNSIPHKRIGKWIVAQNAEQQETLDKLNAVCRDILNVPTNWISEAEARTLEPDVKASAGALESPTTGIIDSHSLMMSLLADFESAGGTLALRSRVSDASRLHDTGWEILVCDESNQEFLVKVDTVINAAGLGAAFVHNLVLPTERHIQLYYAKGNYFSYNASRPKVARLIYPAPEPGHGGLGTHLTLDLAGRIRFGPDVEWSDTPESLDVNSAKLPDAVLEIQKYLPGIDTMALNPDYAGMRPKLARNSAMIQGQGFTDFVIRKEEGLQDWVNLLGIESPGLTSSLAIAEMVEDLLYN</sequence>
<comment type="cofactor">
    <cofactor evidence="1">
        <name>FAD</name>
        <dbReference type="ChEBI" id="CHEBI:57692"/>
    </cofactor>
</comment>
<dbReference type="SUPFAM" id="SSF51905">
    <property type="entry name" value="FAD/NAD(P)-binding domain"/>
    <property type="match status" value="1"/>
</dbReference>
<feature type="domain" description="FAD dependent oxidoreductase" evidence="9">
    <location>
        <begin position="32"/>
        <end position="399"/>
    </location>
</feature>
<name>A0AA39YQS0_9PEZI</name>
<dbReference type="EMBL" id="JAULSV010000001">
    <property type="protein sequence ID" value="KAK0656923.1"/>
    <property type="molecule type" value="Genomic_DNA"/>
</dbReference>
<evidence type="ECO:0000256" key="8">
    <source>
        <dbReference type="ARBA" id="ARBA00041137"/>
    </source>
</evidence>
<keyword evidence="4" id="KW-0560">Oxidoreductase</keyword>
<dbReference type="Pfam" id="PF01266">
    <property type="entry name" value="DAO"/>
    <property type="match status" value="1"/>
</dbReference>